<feature type="transmembrane region" description="Helical" evidence="1">
    <location>
        <begin position="176"/>
        <end position="196"/>
    </location>
</feature>
<dbReference type="Proteomes" id="UP000271098">
    <property type="component" value="Unassembled WGS sequence"/>
</dbReference>
<sequence>MIAFVLQTCNVILIIVGLTAVGLAGSQFSEVSLGNYRKIDLRLLNWIYVLTGLVGLYTLARNQGIIVAKTLYCVSVIQYASIRNKYVAKLFICSLMIVVPAGACLAAVIAAALLDRLVIVTQPTWPQYSRDQDKKYRASRLKLTAFAAIKLFLALGALALAIFLEYDHQLVLGTDAFVVIGLDHITALLAITSAIVDLHSASDKCKLNLKKSDITSIVWGELRALNLPQSIIILVPMTTVMVDVSYAIIIVEGILVGLFALLFALNLLTALQAGKCVQCLGLLHLIWALFLMALVVLGLVDVSWNANYIGADLFWLTVLIFATGLLYMVHSSTQLSAQFVLGFICFTCALEKTCSSINLVYQAATYPAFTRSPEDAYIGRLVLHCVQLAVLAFETLTGLLSVILFGRALKRHYRFAAKHTP</sequence>
<protein>
    <submittedName>
        <fullName evidence="4">7TM_GPCR_Srx domain-containing protein</fullName>
    </submittedName>
</protein>
<feature type="transmembrane region" description="Helical" evidence="1">
    <location>
        <begin position="306"/>
        <end position="327"/>
    </location>
</feature>
<keyword evidence="1" id="KW-1133">Transmembrane helix</keyword>
<evidence type="ECO:0000256" key="1">
    <source>
        <dbReference type="SAM" id="Phobius"/>
    </source>
</evidence>
<feature type="transmembrane region" description="Helical" evidence="1">
    <location>
        <begin position="41"/>
        <end position="59"/>
    </location>
</feature>
<feature type="transmembrane region" description="Helical" evidence="1">
    <location>
        <begin position="143"/>
        <end position="164"/>
    </location>
</feature>
<feature type="transmembrane region" description="Helical" evidence="1">
    <location>
        <begin position="339"/>
        <end position="361"/>
    </location>
</feature>
<accession>A0A183CXI0</accession>
<evidence type="ECO:0000313" key="2">
    <source>
        <dbReference type="EMBL" id="VDK29511.1"/>
    </source>
</evidence>
<dbReference type="WBParaSite" id="GPUH_0000117101-mRNA-1">
    <property type="protein sequence ID" value="GPUH_0000117101-mRNA-1"/>
    <property type="gene ID" value="GPUH_0000117101"/>
</dbReference>
<evidence type="ECO:0000313" key="4">
    <source>
        <dbReference type="WBParaSite" id="GPUH_0000117101-mRNA-1"/>
    </source>
</evidence>
<dbReference type="OrthoDB" id="5806414at2759"/>
<evidence type="ECO:0000313" key="3">
    <source>
        <dbReference type="Proteomes" id="UP000271098"/>
    </source>
</evidence>
<feature type="transmembrane region" description="Helical" evidence="1">
    <location>
        <begin position="12"/>
        <end position="29"/>
    </location>
</feature>
<reference evidence="4" key="1">
    <citation type="submission" date="2016-06" db="UniProtKB">
        <authorList>
            <consortium name="WormBaseParasite"/>
        </authorList>
    </citation>
    <scope>IDENTIFICATION</scope>
</reference>
<feature type="transmembrane region" description="Helical" evidence="1">
    <location>
        <begin position="381"/>
        <end position="405"/>
    </location>
</feature>
<dbReference type="EMBL" id="UYRT01001339">
    <property type="protein sequence ID" value="VDK29511.1"/>
    <property type="molecule type" value="Genomic_DNA"/>
</dbReference>
<keyword evidence="1" id="KW-0812">Transmembrane</keyword>
<keyword evidence="1" id="KW-0472">Membrane</keyword>
<gene>
    <name evidence="2" type="ORF">GPUH_LOCUS1171</name>
</gene>
<reference evidence="2 3" key="2">
    <citation type="submission" date="2018-11" db="EMBL/GenBank/DDBJ databases">
        <authorList>
            <consortium name="Pathogen Informatics"/>
        </authorList>
    </citation>
    <scope>NUCLEOTIDE SEQUENCE [LARGE SCALE GENOMIC DNA]</scope>
</reference>
<keyword evidence="3" id="KW-1185">Reference proteome</keyword>
<feature type="transmembrane region" description="Helical" evidence="1">
    <location>
        <begin position="244"/>
        <end position="268"/>
    </location>
</feature>
<feature type="transmembrane region" description="Helical" evidence="1">
    <location>
        <begin position="88"/>
        <end position="114"/>
    </location>
</feature>
<proteinExistence type="predicted"/>
<dbReference type="AlphaFoldDB" id="A0A183CXI0"/>
<feature type="transmembrane region" description="Helical" evidence="1">
    <location>
        <begin position="280"/>
        <end position="300"/>
    </location>
</feature>
<name>A0A183CXI0_9BILA</name>
<organism evidence="4">
    <name type="scientific">Gongylonema pulchrum</name>
    <dbReference type="NCBI Taxonomy" id="637853"/>
    <lineage>
        <taxon>Eukaryota</taxon>
        <taxon>Metazoa</taxon>
        <taxon>Ecdysozoa</taxon>
        <taxon>Nematoda</taxon>
        <taxon>Chromadorea</taxon>
        <taxon>Rhabditida</taxon>
        <taxon>Spirurina</taxon>
        <taxon>Spiruromorpha</taxon>
        <taxon>Spiruroidea</taxon>
        <taxon>Gongylonematidae</taxon>
        <taxon>Gongylonema</taxon>
    </lineage>
</organism>